<dbReference type="PROSITE" id="PS50929">
    <property type="entry name" value="ABC_TM1F"/>
    <property type="match status" value="2"/>
</dbReference>
<evidence type="ECO:0000313" key="13">
    <source>
        <dbReference type="EnsemblMetazoa" id="XP_038067816.1"/>
    </source>
</evidence>
<organism evidence="13 14">
    <name type="scientific">Patiria miniata</name>
    <name type="common">Bat star</name>
    <name type="synonym">Asterina miniata</name>
    <dbReference type="NCBI Taxonomy" id="46514"/>
    <lineage>
        <taxon>Eukaryota</taxon>
        <taxon>Metazoa</taxon>
        <taxon>Echinodermata</taxon>
        <taxon>Eleutherozoa</taxon>
        <taxon>Asterozoa</taxon>
        <taxon>Asteroidea</taxon>
        <taxon>Valvatacea</taxon>
        <taxon>Valvatida</taxon>
        <taxon>Asterinidae</taxon>
        <taxon>Patiria</taxon>
    </lineage>
</organism>
<keyword evidence="14" id="KW-1185">Reference proteome</keyword>
<evidence type="ECO:0000256" key="1">
    <source>
        <dbReference type="ARBA" id="ARBA00004141"/>
    </source>
</evidence>
<protein>
    <submittedName>
        <fullName evidence="13">Uncharacterized protein</fullName>
    </submittedName>
</protein>
<evidence type="ECO:0000256" key="2">
    <source>
        <dbReference type="ARBA" id="ARBA00022448"/>
    </source>
</evidence>
<dbReference type="Pfam" id="PF00005">
    <property type="entry name" value="ABC_tran"/>
    <property type="match status" value="2"/>
</dbReference>
<feature type="transmembrane region" description="Helical" evidence="10">
    <location>
        <begin position="1083"/>
        <end position="1109"/>
    </location>
</feature>
<feature type="transmembrane region" description="Helical" evidence="10">
    <location>
        <begin position="85"/>
        <end position="101"/>
    </location>
</feature>
<feature type="transmembrane region" description="Helical" evidence="10">
    <location>
        <begin position="603"/>
        <end position="622"/>
    </location>
</feature>
<feature type="domain" description="ABC transmembrane type-1" evidence="12">
    <location>
        <begin position="1038"/>
        <end position="1325"/>
    </location>
</feature>
<dbReference type="GO" id="GO:0016020">
    <property type="term" value="C:membrane"/>
    <property type="evidence" value="ECO:0007669"/>
    <property type="project" value="UniProtKB-SubCell"/>
</dbReference>
<keyword evidence="6" id="KW-0067">ATP-binding</keyword>
<dbReference type="InterPro" id="IPR011527">
    <property type="entry name" value="ABC1_TM_dom"/>
</dbReference>
<feature type="transmembrane region" description="Helical" evidence="10">
    <location>
        <begin position="563"/>
        <end position="583"/>
    </location>
</feature>
<feature type="transmembrane region" description="Helical" evidence="10">
    <location>
        <begin position="186"/>
        <end position="206"/>
    </location>
</feature>
<evidence type="ECO:0000313" key="14">
    <source>
        <dbReference type="Proteomes" id="UP000887568"/>
    </source>
</evidence>
<dbReference type="SUPFAM" id="SSF90123">
    <property type="entry name" value="ABC transporter transmembrane region"/>
    <property type="match status" value="2"/>
</dbReference>
<keyword evidence="8 10" id="KW-0472">Membrane</keyword>
<dbReference type="Gene3D" id="3.40.50.300">
    <property type="entry name" value="P-loop containing nucleotide triphosphate hydrolases"/>
    <property type="match status" value="2"/>
</dbReference>
<dbReference type="RefSeq" id="XP_038067816.1">
    <property type="nucleotide sequence ID" value="XM_038211888.1"/>
</dbReference>
<dbReference type="GeneID" id="119737490"/>
<dbReference type="EnsemblMetazoa" id="XM_038211888.1">
    <property type="protein sequence ID" value="XP_038067816.1"/>
    <property type="gene ID" value="LOC119737490"/>
</dbReference>
<feature type="transmembrane region" description="Helical" evidence="10">
    <location>
        <begin position="1025"/>
        <end position="1050"/>
    </location>
</feature>
<dbReference type="SMART" id="SM00382">
    <property type="entry name" value="AAA"/>
    <property type="match status" value="2"/>
</dbReference>
<feature type="transmembrane region" description="Helical" evidence="10">
    <location>
        <begin position="148"/>
        <end position="166"/>
    </location>
</feature>
<evidence type="ECO:0000259" key="11">
    <source>
        <dbReference type="PROSITE" id="PS50893"/>
    </source>
</evidence>
<comment type="subcellular location">
    <subcellularLocation>
        <location evidence="1">Membrane</location>
        <topology evidence="1">Multi-pass membrane protein</topology>
    </subcellularLocation>
</comment>
<evidence type="ECO:0000256" key="10">
    <source>
        <dbReference type="SAM" id="Phobius"/>
    </source>
</evidence>
<sequence length="1597" mass="177407">MAETANFTSPWFCGAGPANDIRIQSVDYLLQSCVLNGLYCLPHAALVSLATVILIYKRFHVQEVTSLYSPIAGALLRLRYPFHDIRWIFLLALALMAFIQIGEGVLTDTLVLDGSAHPQLFLPGILALVASIVAMVFYNYTELWDRPIMLLVQFVYWLAAIIMEKLRFHDLRKIPEMNLLVLKYDITLVMLMIYVVFAIMDGYLIINRILLRGKLKLLTYGGRDFNADAMNPDVKYRHHYTNYASSLSLWWLNPLFKKGYERPLEVADLGELPTRFKSEVVVDEFQEEISKDLMSKDSVDIHDANFVKIYAKLHGGDSAVAGAQRFAANSLLLTSPLLLQKIIDQITLVFTDDQQPIDKATGYISVSDAVQNVFALVLLLFIINFISVILNQKHSQTMFHVSAKVRSALQGTVYLKAQQLSPTALNSKDMSTGKITNHIGADPMNMQLFFMFVHFLWTSPIQLIIMLCLLANILGPSAVLGAFSFFIAIVLQGIVAKRIGKHQAKVMGHSDSRLKETHELLQGIKLVKLNGWEQTFQDRINQSRDSEVNELYKVAGLSSTMTPFAVAAGCFALVLSLGFYYVFEDKPLTPQILFPAVSLFNAMAGPLMTLPAAIMFTINAFISHKRLKKFLQAPEIEDKIKGKFNFATVSAKDTCHGGEHRHDELMDRLKKAGGSYGTFDSDAPLLKAIPEPDRLPENVAMKITHGSFAWEGSTAPILTDINIEIQAGKLTAVVGEVGSGKSSLCSALLGEMKTVSGEVIWNSERHSIAYANQKPWLVNASLKDNIIFGAPLDERRYNTVIEVCGLRQDIDMLPAGDRTEIGEKGINLSGGQKQRVSIARAVYSHSDIVLLDDPLSALDAHVGSHVFKEALKKFLIGEGRSIILITHQTQFLPEVAYVIIMKNGKVAQQGTPEEIKAADPDLYESWATAATATKAAATAEQSDKDQGIDKDIKALREQIEEREKEKKFRKASRLSRASSFLEEEEPMDEQTGLFTADEPGTEEDDGSTLIKAEERSKGSVSWKVYYYYLKAVGLKTVLLVCFLYLGSFLLTTANQLWLSNWSEAGLDTNLTTSEMQQVSRHYMVGYILLSLSVSAFSYLTSAGTFFSSLKAGKTIHKKVLQNITQSPMRFFDTTPIGRILNRFSVDTKMVDQTIGSSLSLVMQFALATFVGLVINVISAPFFLVGIIPIGILYWFVTSYYISTTRELKRLESISLSPVYSHFTETISGLSTIRAYNMQACFAGRSLDKINTSTVTSLYRQGSNFWLQFRLGFIGASIIVLSGIVTISTFFLGGLDPSLVGLAITVSLFSSQQLMQLVTQSSELEMQMNAIERLQYFAELDTEKQEGVFDPPDDWPFLGDITVKNVEMRYAKELEPVLQGVNLRIKGGEKVGICGRTGSGKSSMMLAFFRIIEKTTGDIYIDGVNIDHVPLATLRQRLSIVPQDPTLFTGTVRFNLDPFDKCTEDAIWEALGIAQLKGTVANLPKGLDSEVSEGGENFSVGQRQLFCLARAFLRKSRILIMDEATASIDKEMDAVLQDVLFTAFADKTVLTIAHRVSTILNYDTIIVLSEGKVAEWDSPKALLDKPDSIFSSLVNKDK</sequence>
<dbReference type="PANTHER" id="PTHR24223">
    <property type="entry name" value="ATP-BINDING CASSETTE SUB-FAMILY C"/>
    <property type="match status" value="1"/>
</dbReference>
<feature type="transmembrane region" description="Helical" evidence="10">
    <location>
        <begin position="36"/>
        <end position="56"/>
    </location>
</feature>
<feature type="transmembrane region" description="Helical" evidence="10">
    <location>
        <begin position="331"/>
        <end position="350"/>
    </location>
</feature>
<dbReference type="InterPro" id="IPR017871">
    <property type="entry name" value="ABC_transporter-like_CS"/>
</dbReference>
<feature type="domain" description="ABC transmembrane type-1" evidence="12">
    <location>
        <begin position="326"/>
        <end position="619"/>
    </location>
</feature>
<dbReference type="CDD" id="cd03244">
    <property type="entry name" value="ABCC_MRP_domain2"/>
    <property type="match status" value="1"/>
</dbReference>
<evidence type="ECO:0000256" key="7">
    <source>
        <dbReference type="ARBA" id="ARBA00022989"/>
    </source>
</evidence>
<evidence type="ECO:0000256" key="8">
    <source>
        <dbReference type="ARBA" id="ARBA00023136"/>
    </source>
</evidence>
<feature type="transmembrane region" description="Helical" evidence="10">
    <location>
        <begin position="370"/>
        <end position="390"/>
    </location>
</feature>
<dbReference type="FunFam" id="1.20.1560.10:FF:000006">
    <property type="entry name" value="ATP-binding cassette, sub-family C (CFTR/MRP), member 9"/>
    <property type="match status" value="1"/>
</dbReference>
<keyword evidence="5" id="KW-0547">Nucleotide-binding</keyword>
<dbReference type="OrthoDB" id="6500128at2759"/>
<keyword evidence="3 10" id="KW-0812">Transmembrane</keyword>
<dbReference type="FunFam" id="3.40.50.300:FF:002366">
    <property type="entry name" value="Uncharacterized protein"/>
    <property type="match status" value="1"/>
</dbReference>
<dbReference type="InterPro" id="IPR003439">
    <property type="entry name" value="ABC_transporter-like_ATP-bd"/>
</dbReference>
<dbReference type="InterPro" id="IPR050173">
    <property type="entry name" value="ABC_transporter_C-like"/>
</dbReference>
<dbReference type="InterPro" id="IPR003593">
    <property type="entry name" value="AAA+_ATPase"/>
</dbReference>
<dbReference type="PROSITE" id="PS50893">
    <property type="entry name" value="ABC_TRANSPORTER_2"/>
    <property type="match status" value="2"/>
</dbReference>
<feature type="region of interest" description="Disordered" evidence="9">
    <location>
        <begin position="979"/>
        <end position="1007"/>
    </location>
</feature>
<reference evidence="13" key="1">
    <citation type="submission" date="2022-11" db="UniProtKB">
        <authorList>
            <consortium name="EnsemblMetazoa"/>
        </authorList>
    </citation>
    <scope>IDENTIFICATION</scope>
</reference>
<dbReference type="PANTHER" id="PTHR24223:SF461">
    <property type="entry name" value="ATP-BINDING CASSETTE SUB-FAMILY C MEMBER SUR"/>
    <property type="match status" value="1"/>
</dbReference>
<keyword evidence="7 10" id="KW-1133">Transmembrane helix</keyword>
<evidence type="ECO:0000256" key="6">
    <source>
        <dbReference type="ARBA" id="ARBA00022840"/>
    </source>
</evidence>
<dbReference type="Gene3D" id="1.20.1560.10">
    <property type="entry name" value="ABC transporter type 1, transmembrane domain"/>
    <property type="match status" value="2"/>
</dbReference>
<proteinExistence type="predicted"/>
<feature type="domain" description="ABC transporter" evidence="11">
    <location>
        <begin position="701"/>
        <end position="928"/>
    </location>
</feature>
<name>A0A914AX36_PATMI</name>
<feature type="transmembrane region" description="Helical" evidence="10">
    <location>
        <begin position="478"/>
        <end position="496"/>
    </location>
</feature>
<evidence type="ECO:0000256" key="3">
    <source>
        <dbReference type="ARBA" id="ARBA00022692"/>
    </source>
</evidence>
<dbReference type="CDD" id="cd03250">
    <property type="entry name" value="ABCC_MRP_domain1"/>
    <property type="match status" value="1"/>
</dbReference>
<dbReference type="InterPro" id="IPR036640">
    <property type="entry name" value="ABC1_TM_sf"/>
</dbReference>
<feature type="transmembrane region" description="Helical" evidence="10">
    <location>
        <begin position="1268"/>
        <end position="1291"/>
    </location>
</feature>
<evidence type="ECO:0000256" key="4">
    <source>
        <dbReference type="ARBA" id="ARBA00022737"/>
    </source>
</evidence>
<feature type="transmembrane region" description="Helical" evidence="10">
    <location>
        <begin position="1158"/>
        <end position="1177"/>
    </location>
</feature>
<evidence type="ECO:0000259" key="12">
    <source>
        <dbReference type="PROSITE" id="PS50929"/>
    </source>
</evidence>
<dbReference type="FunFam" id="3.40.50.300:FF:000163">
    <property type="entry name" value="Multidrug resistance-associated protein member 4"/>
    <property type="match status" value="1"/>
</dbReference>
<dbReference type="InterPro" id="IPR027417">
    <property type="entry name" value="P-loop_NTPase"/>
</dbReference>
<dbReference type="Pfam" id="PF00664">
    <property type="entry name" value="ABC_membrane"/>
    <property type="match status" value="2"/>
</dbReference>
<feature type="transmembrane region" description="Helical" evidence="10">
    <location>
        <begin position="121"/>
        <end position="141"/>
    </location>
</feature>
<keyword evidence="4" id="KW-0677">Repeat</keyword>
<feature type="transmembrane region" description="Helical" evidence="10">
    <location>
        <begin position="1183"/>
        <end position="1201"/>
    </location>
</feature>
<dbReference type="GO" id="GO:0016887">
    <property type="term" value="F:ATP hydrolysis activity"/>
    <property type="evidence" value="ECO:0007669"/>
    <property type="project" value="InterPro"/>
</dbReference>
<accession>A0A914AX36</accession>
<dbReference type="SUPFAM" id="SSF52540">
    <property type="entry name" value="P-loop containing nucleoside triphosphate hydrolases"/>
    <property type="match status" value="2"/>
</dbReference>
<evidence type="ECO:0000256" key="9">
    <source>
        <dbReference type="SAM" id="MobiDB-lite"/>
    </source>
</evidence>
<dbReference type="Proteomes" id="UP000887568">
    <property type="component" value="Unplaced"/>
</dbReference>
<feature type="transmembrane region" description="Helical" evidence="10">
    <location>
        <begin position="448"/>
        <end position="472"/>
    </location>
</feature>
<dbReference type="OMA" id="ATHHTHL"/>
<dbReference type="FunFam" id="1.20.1560.10:FF:000013">
    <property type="entry name" value="ABC transporter C family member 2"/>
    <property type="match status" value="1"/>
</dbReference>
<dbReference type="PROSITE" id="PS00211">
    <property type="entry name" value="ABC_TRANSPORTER_1"/>
    <property type="match status" value="2"/>
</dbReference>
<feature type="domain" description="ABC transporter" evidence="11">
    <location>
        <begin position="1360"/>
        <end position="1594"/>
    </location>
</feature>
<dbReference type="GO" id="GO:0005524">
    <property type="term" value="F:ATP binding"/>
    <property type="evidence" value="ECO:0007669"/>
    <property type="project" value="UniProtKB-KW"/>
</dbReference>
<dbReference type="GO" id="GO:0140359">
    <property type="term" value="F:ABC-type transporter activity"/>
    <property type="evidence" value="ECO:0007669"/>
    <property type="project" value="InterPro"/>
</dbReference>
<evidence type="ECO:0000256" key="5">
    <source>
        <dbReference type="ARBA" id="ARBA00022741"/>
    </source>
</evidence>
<keyword evidence="2" id="KW-0813">Transport</keyword>